<dbReference type="Proteomes" id="UP000292235">
    <property type="component" value="Chromosome"/>
</dbReference>
<dbReference type="AlphaFoldDB" id="A0A4P6PWG4"/>
<keyword evidence="2" id="KW-1185">Reference proteome</keyword>
<dbReference type="RefSeq" id="WP_131097103.1">
    <property type="nucleotide sequence ID" value="NZ_CP036455.1"/>
</dbReference>
<accession>A0A4P6PWG4</accession>
<reference evidence="1 2" key="1">
    <citation type="submission" date="2019-02" db="EMBL/GenBank/DDBJ databases">
        <authorList>
            <person name="Khodamoradi S."/>
            <person name="Hahnke R.L."/>
            <person name="Kaempfer P."/>
            <person name="Schumann P."/>
            <person name="Rohde M."/>
            <person name="Steinert M."/>
            <person name="Luzhetskyy A."/>
            <person name="Wink J."/>
            <person name="Ruckert C."/>
        </authorList>
    </citation>
    <scope>NUCLEOTIDE SEQUENCE [LARGE SCALE GENOMIC DNA]</scope>
    <source>
        <strain evidence="1 2">M2</strain>
    </source>
</reference>
<dbReference type="KEGG" id="strr:EKD16_03780"/>
<dbReference type="EMBL" id="CP036455">
    <property type="protein sequence ID" value="QBI52566.1"/>
    <property type="molecule type" value="Genomic_DNA"/>
</dbReference>
<sequence>MVDQVLLAIAAAVAGKAVEPLTENAADALRNLRKAVIQRFRAEPEAREALDAAQVDYEDVEAVEVLAEHLDSATAADPEIRRLTEELRPHFGTGDGGVANTVHGDVSGNVVQARDIHGGIDLGR</sequence>
<organism evidence="1 2">
    <name type="scientific">Streptomonospora litoralis</name>
    <dbReference type="NCBI Taxonomy" id="2498135"/>
    <lineage>
        <taxon>Bacteria</taxon>
        <taxon>Bacillati</taxon>
        <taxon>Actinomycetota</taxon>
        <taxon>Actinomycetes</taxon>
        <taxon>Streptosporangiales</taxon>
        <taxon>Nocardiopsidaceae</taxon>
        <taxon>Streptomonospora</taxon>
    </lineage>
</organism>
<dbReference type="OrthoDB" id="3430332at2"/>
<evidence type="ECO:0000313" key="1">
    <source>
        <dbReference type="EMBL" id="QBI52566.1"/>
    </source>
</evidence>
<evidence type="ECO:0000313" key="2">
    <source>
        <dbReference type="Proteomes" id="UP000292235"/>
    </source>
</evidence>
<gene>
    <name evidence="1" type="ORF">EKD16_03780</name>
</gene>
<name>A0A4P6PWG4_9ACTN</name>
<protein>
    <submittedName>
        <fullName evidence="1">Uncharacterized protein</fullName>
    </submittedName>
</protein>
<proteinExistence type="predicted"/>